<accession>T1AAB2</accession>
<dbReference type="GO" id="GO:0016616">
    <property type="term" value="F:oxidoreductase activity, acting on the CH-OH group of donors, NAD or NADP as acceptor"/>
    <property type="evidence" value="ECO:0007669"/>
    <property type="project" value="InterPro"/>
</dbReference>
<feature type="domain" description="3-hydroxyacyl-CoA dehydrogenase C-terminal" evidence="1">
    <location>
        <begin position="42"/>
        <end position="89"/>
    </location>
</feature>
<reference evidence="2" key="1">
    <citation type="submission" date="2013-08" db="EMBL/GenBank/DDBJ databases">
        <authorList>
            <person name="Mendez C."/>
            <person name="Richter M."/>
            <person name="Ferrer M."/>
            <person name="Sanchez J."/>
        </authorList>
    </citation>
    <scope>NUCLEOTIDE SEQUENCE</scope>
</reference>
<dbReference type="Pfam" id="PF00725">
    <property type="entry name" value="3HCDH"/>
    <property type="match status" value="1"/>
</dbReference>
<dbReference type="Gene3D" id="1.10.1040.50">
    <property type="match status" value="1"/>
</dbReference>
<dbReference type="GO" id="GO:0006631">
    <property type="term" value="P:fatty acid metabolic process"/>
    <property type="evidence" value="ECO:0007669"/>
    <property type="project" value="InterPro"/>
</dbReference>
<dbReference type="InterPro" id="IPR006108">
    <property type="entry name" value="3HC_DH_C"/>
</dbReference>
<evidence type="ECO:0000313" key="2">
    <source>
        <dbReference type="EMBL" id="EQD57606.1"/>
    </source>
</evidence>
<evidence type="ECO:0000259" key="1">
    <source>
        <dbReference type="Pfam" id="PF00725"/>
    </source>
</evidence>
<sequence length="95" mass="10346">MVKSGKLGVKTGEGFYSYPSGGVYSRHMVIPGSGMYSVNPLRLLSTAINEAAWILQNEVATFEDIEKSMVMAMNWPEGPMTLADRSGISNVVEML</sequence>
<protein>
    <submittedName>
        <fullName evidence="2">3-hydroxybutyryl-CoA dehydrogenase</fullName>
    </submittedName>
</protein>
<name>T1AAB2_9ZZZZ</name>
<dbReference type="SUPFAM" id="SSF48179">
    <property type="entry name" value="6-phosphogluconate dehydrogenase C-terminal domain-like"/>
    <property type="match status" value="1"/>
</dbReference>
<dbReference type="InterPro" id="IPR008927">
    <property type="entry name" value="6-PGluconate_DH-like_C_sf"/>
</dbReference>
<dbReference type="EMBL" id="AUZY01005711">
    <property type="protein sequence ID" value="EQD57606.1"/>
    <property type="molecule type" value="Genomic_DNA"/>
</dbReference>
<reference evidence="2" key="2">
    <citation type="journal article" date="2014" name="ISME J.">
        <title>Microbial stratification in low pH oxic and suboxic macroscopic growths along an acid mine drainage.</title>
        <authorList>
            <person name="Mendez-Garcia C."/>
            <person name="Mesa V."/>
            <person name="Sprenger R.R."/>
            <person name="Richter M."/>
            <person name="Diez M.S."/>
            <person name="Solano J."/>
            <person name="Bargiela R."/>
            <person name="Golyshina O.V."/>
            <person name="Manteca A."/>
            <person name="Ramos J.L."/>
            <person name="Gallego J.R."/>
            <person name="Llorente I."/>
            <person name="Martins Dos Santos V.A."/>
            <person name="Jensen O.N."/>
            <person name="Pelaez A.I."/>
            <person name="Sanchez J."/>
            <person name="Ferrer M."/>
        </authorList>
    </citation>
    <scope>NUCLEOTIDE SEQUENCE</scope>
</reference>
<feature type="non-terminal residue" evidence="2">
    <location>
        <position position="95"/>
    </location>
</feature>
<organism evidence="2">
    <name type="scientific">mine drainage metagenome</name>
    <dbReference type="NCBI Taxonomy" id="410659"/>
    <lineage>
        <taxon>unclassified sequences</taxon>
        <taxon>metagenomes</taxon>
        <taxon>ecological metagenomes</taxon>
    </lineage>
</organism>
<dbReference type="AlphaFoldDB" id="T1AAB2"/>
<comment type="caution">
    <text evidence="2">The sequence shown here is derived from an EMBL/GenBank/DDBJ whole genome shotgun (WGS) entry which is preliminary data.</text>
</comment>
<proteinExistence type="predicted"/>
<gene>
    <name evidence="2" type="ORF">B1B_08709</name>
</gene>